<dbReference type="Pfam" id="PF02754">
    <property type="entry name" value="CCG"/>
    <property type="match status" value="1"/>
</dbReference>
<evidence type="ECO:0000259" key="2">
    <source>
        <dbReference type="Pfam" id="PF02754"/>
    </source>
</evidence>
<accession>X0SNU3</accession>
<dbReference type="EMBL" id="BARS01007047">
    <property type="protein sequence ID" value="GAF77512.1"/>
    <property type="molecule type" value="Genomic_DNA"/>
</dbReference>
<organism evidence="3">
    <name type="scientific">marine sediment metagenome</name>
    <dbReference type="NCBI Taxonomy" id="412755"/>
    <lineage>
        <taxon>unclassified sequences</taxon>
        <taxon>metagenomes</taxon>
        <taxon>ecological metagenomes</taxon>
    </lineage>
</organism>
<sequence length="160" mass="17472">EVLDADVGVGKIAEMSKSKQDLNVAVHYGCHFLKPSKYKEIDDPERPLILDKQVEATGAKSINYKDKQMCCGAGGGVRARSPDVALEMTKNKLDSLKKTEAQCIVTPCPFCHLQYDRGQAELGGYDYPVLHIAQLLALAFGVPKEKLGFDVHAVSVDPIL</sequence>
<proteinExistence type="predicted"/>
<name>X0SNU3_9ZZZZ</name>
<dbReference type="AlphaFoldDB" id="X0SNU3"/>
<keyword evidence="1" id="KW-0560">Oxidoreductase</keyword>
<dbReference type="InterPro" id="IPR004017">
    <property type="entry name" value="Cys_rich_dom"/>
</dbReference>
<dbReference type="GO" id="GO:0016855">
    <property type="term" value="F:racemase and epimerase activity, acting on amino acids and derivatives"/>
    <property type="evidence" value="ECO:0007669"/>
    <property type="project" value="InterPro"/>
</dbReference>
<reference evidence="3" key="1">
    <citation type="journal article" date="2014" name="Front. Microbiol.">
        <title>High frequency of phylogenetically diverse reductive dehalogenase-homologous genes in deep subseafloor sedimentary metagenomes.</title>
        <authorList>
            <person name="Kawai M."/>
            <person name="Futagami T."/>
            <person name="Toyoda A."/>
            <person name="Takaki Y."/>
            <person name="Nishi S."/>
            <person name="Hori S."/>
            <person name="Arai W."/>
            <person name="Tsubouchi T."/>
            <person name="Morono Y."/>
            <person name="Uchiyama I."/>
            <person name="Ito T."/>
            <person name="Fujiyama A."/>
            <person name="Inagaki F."/>
            <person name="Takami H."/>
        </authorList>
    </citation>
    <scope>NUCLEOTIDE SEQUENCE</scope>
    <source>
        <strain evidence="3">Expedition CK06-06</strain>
    </source>
</reference>
<feature type="domain" description="Cysteine-rich" evidence="2">
    <location>
        <begin position="24"/>
        <end position="114"/>
    </location>
</feature>
<evidence type="ECO:0000256" key="1">
    <source>
        <dbReference type="ARBA" id="ARBA00023002"/>
    </source>
</evidence>
<dbReference type="Gene3D" id="3.40.50.1860">
    <property type="match status" value="1"/>
</dbReference>
<gene>
    <name evidence="3" type="ORF">S01H1_13642</name>
</gene>
<protein>
    <recommendedName>
        <fullName evidence="2">Cysteine-rich domain-containing protein</fullName>
    </recommendedName>
</protein>
<dbReference type="PANTHER" id="PTHR42947:SF1">
    <property type="entry name" value="COB--COM HETERODISULFIDE REDUCTASE SUBUNIT B 1"/>
    <property type="match status" value="1"/>
</dbReference>
<dbReference type="PANTHER" id="PTHR42947">
    <property type="entry name" value="COB--COM HETERODISULFIDE REDUCTASE SUBUNIT B 1"/>
    <property type="match status" value="1"/>
</dbReference>
<comment type="caution">
    <text evidence="3">The sequence shown here is derived from an EMBL/GenBank/DDBJ whole genome shotgun (WGS) entry which is preliminary data.</text>
</comment>
<evidence type="ECO:0000313" key="3">
    <source>
        <dbReference type="EMBL" id="GAF77512.1"/>
    </source>
</evidence>
<dbReference type="GO" id="GO:0016491">
    <property type="term" value="F:oxidoreductase activity"/>
    <property type="evidence" value="ECO:0007669"/>
    <property type="project" value="UniProtKB-KW"/>
</dbReference>
<dbReference type="InterPro" id="IPR051278">
    <property type="entry name" value="HdrB/HdrD_reductase"/>
</dbReference>
<dbReference type="InterPro" id="IPR001920">
    <property type="entry name" value="Asp/Glu_race"/>
</dbReference>
<feature type="non-terminal residue" evidence="3">
    <location>
        <position position="1"/>
    </location>
</feature>